<protein>
    <submittedName>
        <fullName evidence="2">Uncharacterized protein</fullName>
    </submittedName>
</protein>
<sequence length="24" mass="2774">MRCTFTLRQAEPHSRSKPFPSSPL</sequence>
<dbReference type="EMBL" id="GBRH01188026">
    <property type="protein sequence ID" value="JAE09870.1"/>
    <property type="molecule type" value="Transcribed_RNA"/>
</dbReference>
<feature type="region of interest" description="Disordered" evidence="1">
    <location>
        <begin position="1"/>
        <end position="24"/>
    </location>
</feature>
<proteinExistence type="predicted"/>
<evidence type="ECO:0000313" key="2">
    <source>
        <dbReference type="EMBL" id="JAE09870.1"/>
    </source>
</evidence>
<reference evidence="2" key="1">
    <citation type="submission" date="2014-09" db="EMBL/GenBank/DDBJ databases">
        <authorList>
            <person name="Magalhaes I.L.F."/>
            <person name="Oliveira U."/>
            <person name="Santos F.R."/>
            <person name="Vidigal T.H.D.A."/>
            <person name="Brescovit A.D."/>
            <person name="Santos A.J."/>
        </authorList>
    </citation>
    <scope>NUCLEOTIDE SEQUENCE</scope>
    <source>
        <tissue evidence="2">Shoot tissue taken approximately 20 cm above the soil surface</tissue>
    </source>
</reference>
<organism evidence="2">
    <name type="scientific">Arundo donax</name>
    <name type="common">Giant reed</name>
    <name type="synonym">Donax arundinaceus</name>
    <dbReference type="NCBI Taxonomy" id="35708"/>
    <lineage>
        <taxon>Eukaryota</taxon>
        <taxon>Viridiplantae</taxon>
        <taxon>Streptophyta</taxon>
        <taxon>Embryophyta</taxon>
        <taxon>Tracheophyta</taxon>
        <taxon>Spermatophyta</taxon>
        <taxon>Magnoliopsida</taxon>
        <taxon>Liliopsida</taxon>
        <taxon>Poales</taxon>
        <taxon>Poaceae</taxon>
        <taxon>PACMAD clade</taxon>
        <taxon>Arundinoideae</taxon>
        <taxon>Arundineae</taxon>
        <taxon>Arundo</taxon>
    </lineage>
</organism>
<accession>A0A0A9F9Y8</accession>
<dbReference type="AlphaFoldDB" id="A0A0A9F9Y8"/>
<evidence type="ECO:0000256" key="1">
    <source>
        <dbReference type="SAM" id="MobiDB-lite"/>
    </source>
</evidence>
<reference evidence="2" key="2">
    <citation type="journal article" date="2015" name="Data Brief">
        <title>Shoot transcriptome of the giant reed, Arundo donax.</title>
        <authorList>
            <person name="Barrero R.A."/>
            <person name="Guerrero F.D."/>
            <person name="Moolhuijzen P."/>
            <person name="Goolsby J.A."/>
            <person name="Tidwell J."/>
            <person name="Bellgard S.E."/>
            <person name="Bellgard M.I."/>
        </authorList>
    </citation>
    <scope>NUCLEOTIDE SEQUENCE</scope>
    <source>
        <tissue evidence="2">Shoot tissue taken approximately 20 cm above the soil surface</tissue>
    </source>
</reference>
<name>A0A0A9F9Y8_ARUDO</name>